<dbReference type="EMBL" id="PVSR01000003">
    <property type="protein sequence ID" value="PRW64647.1"/>
    <property type="molecule type" value="Genomic_DNA"/>
</dbReference>
<dbReference type="AlphaFoldDB" id="A0A2T0GZX4"/>
<accession>A0A2T0GZX4</accession>
<protein>
    <submittedName>
        <fullName evidence="1">Uncharacterized protein</fullName>
    </submittedName>
</protein>
<proteinExistence type="predicted"/>
<sequence>MTEHLPTTWRERRLHWHAHLRHTPSTPTLRRTEPPEAVLRDPEAGAEWVADTLTRHSLTPITIRWDTPWNVTLDDPAERDALRDRHVLAAGLPVKATVDTVAGRLYLHIDPYTPPQCPHHRAHATGAG</sequence>
<keyword evidence="2" id="KW-1185">Reference proteome</keyword>
<evidence type="ECO:0000313" key="2">
    <source>
        <dbReference type="Proteomes" id="UP000239352"/>
    </source>
</evidence>
<gene>
    <name evidence="1" type="ORF">CEP50_04690</name>
</gene>
<comment type="caution">
    <text evidence="1">The sequence shown here is derived from an EMBL/GenBank/DDBJ whole genome shotgun (WGS) entry which is preliminary data.</text>
</comment>
<organism evidence="1 2">
    <name type="scientific">Actinopolyspora mortivallis</name>
    <dbReference type="NCBI Taxonomy" id="33906"/>
    <lineage>
        <taxon>Bacteria</taxon>
        <taxon>Bacillati</taxon>
        <taxon>Actinomycetota</taxon>
        <taxon>Actinomycetes</taxon>
        <taxon>Actinopolysporales</taxon>
        <taxon>Actinopolysporaceae</taxon>
        <taxon>Actinopolyspora</taxon>
    </lineage>
</organism>
<dbReference type="InParanoid" id="A0A2T0GZX4"/>
<name>A0A2T0GZX4_ACTMO</name>
<dbReference type="Proteomes" id="UP000239352">
    <property type="component" value="Unassembled WGS sequence"/>
</dbReference>
<evidence type="ECO:0000313" key="1">
    <source>
        <dbReference type="EMBL" id="PRW64647.1"/>
    </source>
</evidence>
<dbReference type="RefSeq" id="WP_106112682.1">
    <property type="nucleotide sequence ID" value="NZ_PVSR01000003.1"/>
</dbReference>
<reference evidence="1 2" key="1">
    <citation type="submission" date="2018-03" db="EMBL/GenBank/DDBJ databases">
        <title>Actinopolyspora mortivallis from Sahara, screening for active biomolecules.</title>
        <authorList>
            <person name="Selama O."/>
            <person name="Wellington E.M.H."/>
            <person name="Hacene H."/>
        </authorList>
    </citation>
    <scope>NUCLEOTIDE SEQUENCE [LARGE SCALE GENOMIC DNA]</scope>
    <source>
        <strain evidence="1 2">M5A</strain>
    </source>
</reference>